<dbReference type="PANTHER" id="PTHR23416:SF23">
    <property type="entry name" value="ACETYLTRANSFERASE C18B11.09C-RELATED"/>
    <property type="match status" value="1"/>
</dbReference>
<name>A0A829YH57_9GAMM</name>
<organism evidence="3 4">
    <name type="scientific">Steroidobacter agaridevorans</name>
    <dbReference type="NCBI Taxonomy" id="2695856"/>
    <lineage>
        <taxon>Bacteria</taxon>
        <taxon>Pseudomonadati</taxon>
        <taxon>Pseudomonadota</taxon>
        <taxon>Gammaproteobacteria</taxon>
        <taxon>Steroidobacterales</taxon>
        <taxon>Steroidobacteraceae</taxon>
        <taxon>Steroidobacter</taxon>
    </lineage>
</organism>
<evidence type="ECO:0008006" key="5">
    <source>
        <dbReference type="Google" id="ProtNLM"/>
    </source>
</evidence>
<dbReference type="InterPro" id="IPR051159">
    <property type="entry name" value="Hexapeptide_acetyltransf"/>
</dbReference>
<protein>
    <recommendedName>
        <fullName evidence="5">Serine acetyltransferase</fullName>
    </recommendedName>
</protein>
<dbReference type="RefSeq" id="WP_161813832.1">
    <property type="nucleotide sequence ID" value="NZ_BLJN01000004.1"/>
</dbReference>
<reference evidence="4" key="1">
    <citation type="submission" date="2020-01" db="EMBL/GenBank/DDBJ databases">
        <title>'Steroidobacter agaridevorans' sp. nov., agar-degrading bacteria isolated from rhizosphere soils.</title>
        <authorList>
            <person name="Ikenaga M."/>
            <person name="Kataoka M."/>
            <person name="Murouchi A."/>
            <person name="Katsuragi S."/>
            <person name="Sakai M."/>
        </authorList>
    </citation>
    <scope>NUCLEOTIDE SEQUENCE [LARGE SCALE GENOMIC DNA]</scope>
    <source>
        <strain evidence="4">YU21-B</strain>
    </source>
</reference>
<sequence>MADSLLRQFCADARFYRQLKHPGKPAGGVGAMATALASRGWWFLVFHRITHYSSFNRNLASPTWWLARILESFGRYLCALLCRSEMLGDCEIVGPVFFSDKGYFLIGARGIGEGSVLHHRVTLGMAVANGKADRPTIGKNVWIGPDCVIAGGLEIGDGATVMPGSCLTFSVPPNAVAKGNPARVIRQGFDNEALRRSMEIITELPPPPSETPR</sequence>
<dbReference type="AlphaFoldDB" id="A0A829YH57"/>
<comment type="caution">
    <text evidence="3">The sequence shown here is derived from an EMBL/GenBank/DDBJ whole genome shotgun (WGS) entry which is preliminary data.</text>
</comment>
<dbReference type="GO" id="GO:0008374">
    <property type="term" value="F:O-acyltransferase activity"/>
    <property type="evidence" value="ECO:0007669"/>
    <property type="project" value="TreeGrafter"/>
</dbReference>
<dbReference type="PANTHER" id="PTHR23416">
    <property type="entry name" value="SIALIC ACID SYNTHASE-RELATED"/>
    <property type="match status" value="1"/>
</dbReference>
<gene>
    <name evidence="3" type="ORF">GCM10011487_41610</name>
</gene>
<keyword evidence="4" id="KW-1185">Reference proteome</keyword>
<proteinExistence type="inferred from homology"/>
<comment type="similarity">
    <text evidence="1">Belongs to the transferase hexapeptide repeat family.</text>
</comment>
<evidence type="ECO:0000256" key="1">
    <source>
        <dbReference type="ARBA" id="ARBA00007274"/>
    </source>
</evidence>
<dbReference type="Gene3D" id="2.160.10.10">
    <property type="entry name" value="Hexapeptide repeat proteins"/>
    <property type="match status" value="1"/>
</dbReference>
<dbReference type="Proteomes" id="UP000445000">
    <property type="component" value="Unassembled WGS sequence"/>
</dbReference>
<dbReference type="InterPro" id="IPR001451">
    <property type="entry name" value="Hexapep"/>
</dbReference>
<evidence type="ECO:0000256" key="2">
    <source>
        <dbReference type="ARBA" id="ARBA00022679"/>
    </source>
</evidence>
<evidence type="ECO:0000313" key="3">
    <source>
        <dbReference type="EMBL" id="GFE82161.1"/>
    </source>
</evidence>
<dbReference type="InterPro" id="IPR011004">
    <property type="entry name" value="Trimer_LpxA-like_sf"/>
</dbReference>
<dbReference type="EMBL" id="BLJN01000004">
    <property type="protein sequence ID" value="GFE82161.1"/>
    <property type="molecule type" value="Genomic_DNA"/>
</dbReference>
<dbReference type="Pfam" id="PF00132">
    <property type="entry name" value="Hexapep"/>
    <property type="match status" value="1"/>
</dbReference>
<evidence type="ECO:0000313" key="4">
    <source>
        <dbReference type="Proteomes" id="UP000445000"/>
    </source>
</evidence>
<keyword evidence="2" id="KW-0808">Transferase</keyword>
<dbReference type="SUPFAM" id="SSF51161">
    <property type="entry name" value="Trimeric LpxA-like enzymes"/>
    <property type="match status" value="1"/>
</dbReference>
<accession>A0A829YH57</accession>